<dbReference type="EMBL" id="FTLW01000003">
    <property type="protein sequence ID" value="SIQ67119.1"/>
    <property type="molecule type" value="Genomic_DNA"/>
</dbReference>
<dbReference type="InterPro" id="IPR011623">
    <property type="entry name" value="7TMR_DISM_rcpt_extracell_dom1"/>
</dbReference>
<name>A0A1N6UNF0_9GAMM</name>
<feature type="transmembrane region" description="Helical" evidence="4">
    <location>
        <begin position="348"/>
        <end position="365"/>
    </location>
</feature>
<feature type="transmembrane region" description="Helical" evidence="4">
    <location>
        <begin position="287"/>
        <end position="307"/>
    </location>
</feature>
<dbReference type="Pfam" id="PF00990">
    <property type="entry name" value="GGDEF"/>
    <property type="match status" value="1"/>
</dbReference>
<keyword evidence="4" id="KW-1133">Transmembrane helix</keyword>
<feature type="transmembrane region" description="Helical" evidence="4">
    <location>
        <begin position="316"/>
        <end position="336"/>
    </location>
</feature>
<keyword evidence="4" id="KW-0472">Membrane</keyword>
<dbReference type="InterPro" id="IPR050469">
    <property type="entry name" value="Diguanylate_Cyclase"/>
</dbReference>
<dbReference type="SUPFAM" id="SSF55073">
    <property type="entry name" value="Nucleotide cyclase"/>
    <property type="match status" value="1"/>
</dbReference>
<dbReference type="AlphaFoldDB" id="A0A1N6UNF0"/>
<dbReference type="Pfam" id="PF07695">
    <property type="entry name" value="7TMR-DISM_7TM"/>
    <property type="match status" value="1"/>
</dbReference>
<keyword evidence="8" id="KW-1185">Reference proteome</keyword>
<evidence type="ECO:0000259" key="6">
    <source>
        <dbReference type="PROSITE" id="PS50887"/>
    </source>
</evidence>
<gene>
    <name evidence="7" type="ORF">SAMN05421546_1708</name>
</gene>
<evidence type="ECO:0000256" key="3">
    <source>
        <dbReference type="ARBA" id="ARBA00034247"/>
    </source>
</evidence>
<keyword evidence="4" id="KW-0812">Transmembrane</keyword>
<feature type="domain" description="GGDEF" evidence="6">
    <location>
        <begin position="412"/>
        <end position="544"/>
    </location>
</feature>
<dbReference type="STRING" id="1604334.SAMN05421546_1708"/>
<feature type="transmembrane region" description="Helical" evidence="4">
    <location>
        <begin position="261"/>
        <end position="281"/>
    </location>
</feature>
<comment type="catalytic activity">
    <reaction evidence="3">
        <text>2 GTP = 3',3'-c-di-GMP + 2 diphosphate</text>
        <dbReference type="Rhea" id="RHEA:24898"/>
        <dbReference type="ChEBI" id="CHEBI:33019"/>
        <dbReference type="ChEBI" id="CHEBI:37565"/>
        <dbReference type="ChEBI" id="CHEBI:58805"/>
        <dbReference type="EC" id="2.7.7.65"/>
    </reaction>
</comment>
<feature type="transmembrane region" description="Helical" evidence="4">
    <location>
        <begin position="169"/>
        <end position="187"/>
    </location>
</feature>
<dbReference type="PANTHER" id="PTHR45138">
    <property type="entry name" value="REGULATORY COMPONENTS OF SENSORY TRANSDUCTION SYSTEM"/>
    <property type="match status" value="1"/>
</dbReference>
<dbReference type="InterPro" id="IPR043128">
    <property type="entry name" value="Rev_trsase/Diguanyl_cyclase"/>
</dbReference>
<proteinExistence type="predicted"/>
<dbReference type="CDD" id="cd01949">
    <property type="entry name" value="GGDEF"/>
    <property type="match status" value="1"/>
</dbReference>
<dbReference type="Proteomes" id="UP000241788">
    <property type="component" value="Unassembled WGS sequence"/>
</dbReference>
<dbReference type="RefSeq" id="WP_165688575.1">
    <property type="nucleotide sequence ID" value="NZ_FTLW01000003.1"/>
</dbReference>
<sequence>MLGRVLLSLVLLMVAGRAYAAPELTIGCSPTSAQLTLEQVRALPTEAWKTVDPNAPFVDLAKAEWCRLQVSGADTLGAVVRFKVSSALIAPVATFYWPDVLRDDQGTQVGVETRSFGGARHPSVLVEARHTGQPIYLRFLTRSSPRGVLEAWGVSDFTARVRAEQSFEMAVMASMAVLGLMASLFAYQLGRRVLVYLCLWVISVIVLRVLESGLFTTWVSIEEDARRLLNTLSLTVAIAFSVVFSDRYLKLGDHFPRISRLLMALVLVLIGVGLLTVGQVTTHLRELYNALIILQFMLVGICALVLFHRGDEMARFFILGWSPVLVMSVVRTLFFLTPAPLPVWLEPLWQVTLLFAVFVLLLVTARATRDAEREMHVVRRAASHDALTGLANRASLFEALKSGMAKARTTRAPLSLLFLDLDHFKHVNDEHGHDVGDHCLRHFAATLQSRLRADDMLARLGGEEFVVLLPGVPLEHARKVSDDLRNVLSEHPLILGDLTCRMTVSVGVAALRDEDDAESLLKRADAAVYRAKAHGRDRTVLETVFDAPALSLR</sequence>
<evidence type="ECO:0000313" key="8">
    <source>
        <dbReference type="Proteomes" id="UP000241788"/>
    </source>
</evidence>
<feature type="transmembrane region" description="Helical" evidence="4">
    <location>
        <begin position="194"/>
        <end position="216"/>
    </location>
</feature>
<dbReference type="InterPro" id="IPR029787">
    <property type="entry name" value="Nucleotide_cyclase"/>
</dbReference>
<dbReference type="GO" id="GO:1902201">
    <property type="term" value="P:negative regulation of bacterial-type flagellum-dependent cell motility"/>
    <property type="evidence" value="ECO:0007669"/>
    <property type="project" value="TreeGrafter"/>
</dbReference>
<feature type="signal peptide" evidence="5">
    <location>
        <begin position="1"/>
        <end position="20"/>
    </location>
</feature>
<dbReference type="GO" id="GO:0052621">
    <property type="term" value="F:diguanylate cyclase activity"/>
    <property type="evidence" value="ECO:0007669"/>
    <property type="project" value="UniProtKB-EC"/>
</dbReference>
<dbReference type="PROSITE" id="PS50887">
    <property type="entry name" value="GGDEF"/>
    <property type="match status" value="1"/>
</dbReference>
<evidence type="ECO:0000256" key="5">
    <source>
        <dbReference type="SAM" id="SignalP"/>
    </source>
</evidence>
<evidence type="ECO:0000313" key="7">
    <source>
        <dbReference type="EMBL" id="SIQ67119.1"/>
    </source>
</evidence>
<organism evidence="7 8">
    <name type="scientific">Solilutibacter tolerans</name>
    <dbReference type="NCBI Taxonomy" id="1604334"/>
    <lineage>
        <taxon>Bacteria</taxon>
        <taxon>Pseudomonadati</taxon>
        <taxon>Pseudomonadota</taxon>
        <taxon>Gammaproteobacteria</taxon>
        <taxon>Lysobacterales</taxon>
        <taxon>Lysobacteraceae</taxon>
        <taxon>Solilutibacter</taxon>
    </lineage>
</organism>
<accession>A0A1N6UNF0</accession>
<dbReference type="SMART" id="SM00267">
    <property type="entry name" value="GGDEF"/>
    <property type="match status" value="1"/>
</dbReference>
<feature type="chain" id="PRO_5011980693" description="diguanylate cyclase" evidence="5">
    <location>
        <begin position="21"/>
        <end position="553"/>
    </location>
</feature>
<protein>
    <recommendedName>
        <fullName evidence="2">diguanylate cyclase</fullName>
        <ecNumber evidence="2">2.7.7.65</ecNumber>
    </recommendedName>
</protein>
<dbReference type="InterPro" id="IPR000160">
    <property type="entry name" value="GGDEF_dom"/>
</dbReference>
<dbReference type="NCBIfam" id="TIGR00254">
    <property type="entry name" value="GGDEF"/>
    <property type="match status" value="1"/>
</dbReference>
<dbReference type="PANTHER" id="PTHR45138:SF9">
    <property type="entry name" value="DIGUANYLATE CYCLASE DGCM-RELATED"/>
    <property type="match status" value="1"/>
</dbReference>
<feature type="transmembrane region" description="Helical" evidence="4">
    <location>
        <begin position="228"/>
        <end position="249"/>
    </location>
</feature>
<evidence type="ECO:0000256" key="4">
    <source>
        <dbReference type="SAM" id="Phobius"/>
    </source>
</evidence>
<dbReference type="FunFam" id="3.30.70.270:FF:000001">
    <property type="entry name" value="Diguanylate cyclase domain protein"/>
    <property type="match status" value="1"/>
</dbReference>
<dbReference type="GO" id="GO:0005886">
    <property type="term" value="C:plasma membrane"/>
    <property type="evidence" value="ECO:0007669"/>
    <property type="project" value="TreeGrafter"/>
</dbReference>
<reference evidence="8" key="1">
    <citation type="submission" date="2017-01" db="EMBL/GenBank/DDBJ databases">
        <authorList>
            <person name="Varghese N."/>
            <person name="Submissions S."/>
        </authorList>
    </citation>
    <scope>NUCLEOTIDE SEQUENCE [LARGE SCALE GENOMIC DNA]</scope>
    <source>
        <strain evidence="8">UM1</strain>
    </source>
</reference>
<dbReference type="EC" id="2.7.7.65" evidence="2"/>
<evidence type="ECO:0000256" key="1">
    <source>
        <dbReference type="ARBA" id="ARBA00001946"/>
    </source>
</evidence>
<comment type="cofactor">
    <cofactor evidence="1">
        <name>Mg(2+)</name>
        <dbReference type="ChEBI" id="CHEBI:18420"/>
    </cofactor>
</comment>
<dbReference type="GO" id="GO:0043709">
    <property type="term" value="P:cell adhesion involved in single-species biofilm formation"/>
    <property type="evidence" value="ECO:0007669"/>
    <property type="project" value="TreeGrafter"/>
</dbReference>
<keyword evidence="5" id="KW-0732">Signal</keyword>
<evidence type="ECO:0000256" key="2">
    <source>
        <dbReference type="ARBA" id="ARBA00012528"/>
    </source>
</evidence>
<dbReference type="Gene3D" id="3.30.70.270">
    <property type="match status" value="1"/>
</dbReference>